<dbReference type="InterPro" id="IPR029032">
    <property type="entry name" value="AhpD-like"/>
</dbReference>
<name>A0A512NJS8_9HYPH</name>
<dbReference type="RefSeq" id="WP_147154565.1">
    <property type="nucleotide sequence ID" value="NZ_BKAJ01000121.1"/>
</dbReference>
<organism evidence="1 2">
    <name type="scientific">Reyranella soli</name>
    <dbReference type="NCBI Taxonomy" id="1230389"/>
    <lineage>
        <taxon>Bacteria</taxon>
        <taxon>Pseudomonadati</taxon>
        <taxon>Pseudomonadota</taxon>
        <taxon>Alphaproteobacteria</taxon>
        <taxon>Hyphomicrobiales</taxon>
        <taxon>Reyranellaceae</taxon>
        <taxon>Reyranella</taxon>
    </lineage>
</organism>
<comment type="caution">
    <text evidence="1">The sequence shown here is derived from an EMBL/GenBank/DDBJ whole genome shotgun (WGS) entry which is preliminary data.</text>
</comment>
<dbReference type="EMBL" id="BKAJ01000121">
    <property type="protein sequence ID" value="GEP59208.1"/>
    <property type="molecule type" value="Genomic_DNA"/>
</dbReference>
<evidence type="ECO:0000313" key="1">
    <source>
        <dbReference type="EMBL" id="GEP59208.1"/>
    </source>
</evidence>
<reference evidence="1 2" key="1">
    <citation type="submission" date="2019-07" db="EMBL/GenBank/DDBJ databases">
        <title>Whole genome shotgun sequence of Reyranella soli NBRC 108950.</title>
        <authorList>
            <person name="Hosoyama A."/>
            <person name="Uohara A."/>
            <person name="Ohji S."/>
            <person name="Ichikawa N."/>
        </authorList>
    </citation>
    <scope>NUCLEOTIDE SEQUENCE [LARGE SCALE GENOMIC DNA]</scope>
    <source>
        <strain evidence="1 2">NBRC 108950</strain>
    </source>
</reference>
<dbReference type="OrthoDB" id="9129225at2"/>
<keyword evidence="2" id="KW-1185">Reference proteome</keyword>
<dbReference type="PANTHER" id="PTHR34846">
    <property type="entry name" value="4-CARBOXYMUCONOLACTONE DECARBOXYLASE FAMILY PROTEIN (AFU_ORTHOLOGUE AFUA_6G11590)"/>
    <property type="match status" value="1"/>
</dbReference>
<accession>A0A512NJS8</accession>
<dbReference type="PANTHER" id="PTHR34846:SF11">
    <property type="entry name" value="4-CARBOXYMUCONOLACTONE DECARBOXYLASE FAMILY PROTEIN (AFU_ORTHOLOGUE AFUA_6G11590)"/>
    <property type="match status" value="1"/>
</dbReference>
<dbReference type="SUPFAM" id="SSF69118">
    <property type="entry name" value="AhpD-like"/>
    <property type="match status" value="1"/>
</dbReference>
<evidence type="ECO:0000313" key="2">
    <source>
        <dbReference type="Proteomes" id="UP000321058"/>
    </source>
</evidence>
<proteinExistence type="predicted"/>
<sequence length="182" mass="20332">MPRLAPLDLNQLTPEQKKVADAIVAGPRGGLRGPFEPWLRSPHLADRAQKLGEYCRFNNSLPRDLSELAICLVGRHFKAQYEFYAHARLAKEAGLSEAIVEAVRTRQTPPFTRDVEKVVYDFVSEYLATNRVAQPNYKRAVDAFGEQGVVDLVGVCGYYMLVSMTLNVFEMPLPPGEPEPLA</sequence>
<gene>
    <name evidence="1" type="ORF">RSO01_63740</name>
</gene>
<dbReference type="Gene3D" id="1.20.1290.10">
    <property type="entry name" value="AhpD-like"/>
    <property type="match status" value="1"/>
</dbReference>
<dbReference type="AlphaFoldDB" id="A0A512NJS8"/>
<dbReference type="Proteomes" id="UP000321058">
    <property type="component" value="Unassembled WGS sequence"/>
</dbReference>
<protein>
    <submittedName>
        <fullName evidence="1">4-carboxymuconolactone decarboxylase</fullName>
    </submittedName>
</protein>